<dbReference type="GO" id="GO:0005524">
    <property type="term" value="F:ATP binding"/>
    <property type="evidence" value="ECO:0007669"/>
    <property type="project" value="UniProtKB-KW"/>
</dbReference>
<dbReference type="AlphaFoldDB" id="A0AAV2Z7T3"/>
<proteinExistence type="inferred from homology"/>
<dbReference type="GO" id="GO:0006310">
    <property type="term" value="P:DNA recombination"/>
    <property type="evidence" value="ECO:0007669"/>
    <property type="project" value="UniProtKB-KW"/>
</dbReference>
<evidence type="ECO:0000313" key="4">
    <source>
        <dbReference type="Proteomes" id="UP001146120"/>
    </source>
</evidence>
<dbReference type="Proteomes" id="UP001146120">
    <property type="component" value="Unassembled WGS sequence"/>
</dbReference>
<keyword evidence="1" id="KW-0233">DNA recombination</keyword>
<dbReference type="GO" id="GO:0016787">
    <property type="term" value="F:hydrolase activity"/>
    <property type="evidence" value="ECO:0007669"/>
    <property type="project" value="UniProtKB-KW"/>
</dbReference>
<dbReference type="InterPro" id="IPR010285">
    <property type="entry name" value="DNA_helicase_pif1-like_DEAD"/>
</dbReference>
<reference evidence="3" key="1">
    <citation type="submission" date="2022-11" db="EMBL/GenBank/DDBJ databases">
        <authorList>
            <person name="Morgan W.R."/>
            <person name="Tartar A."/>
        </authorList>
    </citation>
    <scope>NUCLEOTIDE SEQUENCE</scope>
    <source>
        <strain evidence="3">ARSEF 373</strain>
    </source>
</reference>
<feature type="domain" description="DNA helicase Pif1-like DEAD-box helicase" evidence="2">
    <location>
        <begin position="13"/>
        <end position="57"/>
    </location>
</feature>
<comment type="caution">
    <text evidence="3">The sequence shown here is derived from an EMBL/GenBank/DDBJ whole genome shotgun (WGS) entry which is preliminary data.</text>
</comment>
<keyword evidence="1" id="KW-0547">Nucleotide-binding</keyword>
<dbReference type="GO" id="GO:0000723">
    <property type="term" value="P:telomere maintenance"/>
    <property type="evidence" value="ECO:0007669"/>
    <property type="project" value="InterPro"/>
</dbReference>
<sequence>MVHVAQARHSPTFIAQFRASQKVIVATASSGIAFLLLEGGRTAQSVFTIPIPIDAIST</sequence>
<comment type="cofactor">
    <cofactor evidence="1">
        <name>Mg(2+)</name>
        <dbReference type="ChEBI" id="CHEBI:18420"/>
    </cofactor>
</comment>
<reference evidence="3" key="2">
    <citation type="journal article" date="2023" name="Microbiol Resour">
        <title>Decontamination and Annotation of the Draft Genome Sequence of the Oomycete Lagenidium giganteum ARSEF 373.</title>
        <authorList>
            <person name="Morgan W.R."/>
            <person name="Tartar A."/>
        </authorList>
    </citation>
    <scope>NUCLEOTIDE SEQUENCE</scope>
    <source>
        <strain evidence="3">ARSEF 373</strain>
    </source>
</reference>
<accession>A0AAV2Z7T3</accession>
<dbReference type="EC" id="5.6.2.3" evidence="1"/>
<evidence type="ECO:0000259" key="2">
    <source>
        <dbReference type="Pfam" id="PF05970"/>
    </source>
</evidence>
<dbReference type="GO" id="GO:0043139">
    <property type="term" value="F:5'-3' DNA helicase activity"/>
    <property type="evidence" value="ECO:0007669"/>
    <property type="project" value="UniProtKB-EC"/>
</dbReference>
<protein>
    <recommendedName>
        <fullName evidence="1">ATP-dependent DNA helicase</fullName>
        <ecNumber evidence="1">5.6.2.3</ecNumber>
    </recommendedName>
</protein>
<comment type="catalytic activity">
    <reaction evidence="1">
        <text>ATP + H2O = ADP + phosphate + H(+)</text>
        <dbReference type="Rhea" id="RHEA:13065"/>
        <dbReference type="ChEBI" id="CHEBI:15377"/>
        <dbReference type="ChEBI" id="CHEBI:15378"/>
        <dbReference type="ChEBI" id="CHEBI:30616"/>
        <dbReference type="ChEBI" id="CHEBI:43474"/>
        <dbReference type="ChEBI" id="CHEBI:456216"/>
        <dbReference type="EC" id="5.6.2.3"/>
    </reaction>
</comment>
<evidence type="ECO:0000256" key="1">
    <source>
        <dbReference type="RuleBase" id="RU363044"/>
    </source>
</evidence>
<keyword evidence="4" id="KW-1185">Reference proteome</keyword>
<dbReference type="Pfam" id="PF05970">
    <property type="entry name" value="PIF1"/>
    <property type="match status" value="1"/>
</dbReference>
<dbReference type="GO" id="GO:0006281">
    <property type="term" value="P:DNA repair"/>
    <property type="evidence" value="ECO:0007669"/>
    <property type="project" value="UniProtKB-KW"/>
</dbReference>
<name>A0AAV2Z7T3_9STRA</name>
<keyword evidence="1" id="KW-0067">ATP-binding</keyword>
<comment type="similarity">
    <text evidence="1">Belongs to the helicase family.</text>
</comment>
<gene>
    <name evidence="3" type="ORF">N0F65_003226</name>
</gene>
<organism evidence="3 4">
    <name type="scientific">Lagenidium giganteum</name>
    <dbReference type="NCBI Taxonomy" id="4803"/>
    <lineage>
        <taxon>Eukaryota</taxon>
        <taxon>Sar</taxon>
        <taxon>Stramenopiles</taxon>
        <taxon>Oomycota</taxon>
        <taxon>Peronosporomycetes</taxon>
        <taxon>Pythiales</taxon>
        <taxon>Pythiaceae</taxon>
    </lineage>
</organism>
<evidence type="ECO:0000313" key="3">
    <source>
        <dbReference type="EMBL" id="DBA03038.1"/>
    </source>
</evidence>
<keyword evidence="1" id="KW-0227">DNA damage</keyword>
<keyword evidence="1" id="KW-0234">DNA repair</keyword>
<dbReference type="EMBL" id="DAKRPA010000024">
    <property type="protein sequence ID" value="DBA03038.1"/>
    <property type="molecule type" value="Genomic_DNA"/>
</dbReference>
<keyword evidence="1" id="KW-0378">Hydrolase</keyword>
<keyword evidence="1" id="KW-0347">Helicase</keyword>